<comment type="caution">
    <text evidence="2">The sequence shown here is derived from an EMBL/GenBank/DDBJ whole genome shotgun (WGS) entry which is preliminary data.</text>
</comment>
<feature type="compositionally biased region" description="Basic and acidic residues" evidence="1">
    <location>
        <begin position="77"/>
        <end position="92"/>
    </location>
</feature>
<sequence>MPGCWSVSRTGFKPKIGAGLAQGAVVFWELVKGNHRHTRKMTMESPFPFSRVERSRQAPTSLRNVEKIKCPARRRLDDSVRDDSGGFKDGQRRVTRRRKDGTLSIEETPLVSEHSSFVDDGIFERERAVCELINDDVMPIISERVSDATERHSQNADNTVITLTEITQLFADFNLSLKKGLTNKMRGMIDKTLHSTLTGATQVNAIKGDLRRLEGQVEERIIQFREVTEGHLVIVQNKLDAVHSRVETLEHKLPTETELARSSLEGQMCGLENRISAVENKEPVASHTHTHTHQIHVFGIQIKMTGYASFGPLPLDPLLTAGTHEFSRVRQQVTNEVKFIALGVGCVDGAAIGGRWGAASHSCDVISTVAQGCQFVVHMFADLEACGAISFPVIVTFSSDTWRCGLVLSGDWPVLPSPLEKSPYLVEAEHEFVLGSDCNLERTSAFQLSTLQVDKQALMRVMRADEAEVRWVWSGARMQGWGKREIREKTRNQRHRPARFPRENIRVVDWDSAVVTSREAPHMQPAPSISVRNGQWARKGYPVSVRPPRARLSLLPESERWTESGHLVPSFRQIFGPLLMLPWVKQCPAVWCFLVQEGEKRDDNLPATLLAVFYERSRCQVGDGWLDQAPDCGLVDCLQPPNIIIMSNTDQQYGSCRTTEDVRFRTTEDVSHFGGQQGASSGAEGSLIVKETELAYLPKEFLLAYARHEVWCIYKHLPAYLQQDEDICNCLPSGPTQFPCKLRRVSSGYRERALPRR</sequence>
<accession>A0ABQ9GRE1</accession>
<proteinExistence type="predicted"/>
<evidence type="ECO:0000313" key="2">
    <source>
        <dbReference type="EMBL" id="KAJ8874569.1"/>
    </source>
</evidence>
<name>A0ABQ9GRE1_9NEOP</name>
<keyword evidence="3" id="KW-1185">Reference proteome</keyword>
<feature type="region of interest" description="Disordered" evidence="1">
    <location>
        <begin position="77"/>
        <end position="101"/>
    </location>
</feature>
<evidence type="ECO:0000256" key="1">
    <source>
        <dbReference type="SAM" id="MobiDB-lite"/>
    </source>
</evidence>
<dbReference type="EMBL" id="JARBHB010000010">
    <property type="protein sequence ID" value="KAJ8874569.1"/>
    <property type="molecule type" value="Genomic_DNA"/>
</dbReference>
<evidence type="ECO:0000313" key="3">
    <source>
        <dbReference type="Proteomes" id="UP001159363"/>
    </source>
</evidence>
<reference evidence="2 3" key="1">
    <citation type="submission" date="2023-02" db="EMBL/GenBank/DDBJ databases">
        <title>LHISI_Scaffold_Assembly.</title>
        <authorList>
            <person name="Stuart O.P."/>
            <person name="Cleave R."/>
            <person name="Magrath M.J.L."/>
            <person name="Mikheyev A.S."/>
        </authorList>
    </citation>
    <scope>NUCLEOTIDE SEQUENCE [LARGE SCALE GENOMIC DNA]</scope>
    <source>
        <strain evidence="2">Daus_M_001</strain>
        <tissue evidence="2">Leg muscle</tissue>
    </source>
</reference>
<dbReference type="Proteomes" id="UP001159363">
    <property type="component" value="Chromosome 9"/>
</dbReference>
<gene>
    <name evidence="2" type="ORF">PR048_025435</name>
</gene>
<organism evidence="2 3">
    <name type="scientific">Dryococelus australis</name>
    <dbReference type="NCBI Taxonomy" id="614101"/>
    <lineage>
        <taxon>Eukaryota</taxon>
        <taxon>Metazoa</taxon>
        <taxon>Ecdysozoa</taxon>
        <taxon>Arthropoda</taxon>
        <taxon>Hexapoda</taxon>
        <taxon>Insecta</taxon>
        <taxon>Pterygota</taxon>
        <taxon>Neoptera</taxon>
        <taxon>Polyneoptera</taxon>
        <taxon>Phasmatodea</taxon>
        <taxon>Verophasmatodea</taxon>
        <taxon>Anareolatae</taxon>
        <taxon>Phasmatidae</taxon>
        <taxon>Eurycanthinae</taxon>
        <taxon>Dryococelus</taxon>
    </lineage>
</organism>
<protein>
    <submittedName>
        <fullName evidence="2">Uncharacterized protein</fullName>
    </submittedName>
</protein>